<dbReference type="PANTHER" id="PTHR48143">
    <property type="entry name" value="ZINC FINGER GRF-TYPE DOMAIN-CONTAINING PROTEIN"/>
    <property type="match status" value="1"/>
</dbReference>
<name>A0A0Q3L765_BRADI</name>
<evidence type="ECO:0000313" key="3">
    <source>
        <dbReference type="EnsemblPlants" id="KQJ88437"/>
    </source>
</evidence>
<evidence type="ECO:0000256" key="1">
    <source>
        <dbReference type="SAM" id="MobiDB-lite"/>
    </source>
</evidence>
<dbReference type="EnsemblPlants" id="KQJ88437">
    <property type="protein sequence ID" value="KQJ88437"/>
    <property type="gene ID" value="BRADI_4g17952v3"/>
</dbReference>
<reference evidence="2" key="2">
    <citation type="submission" date="2017-06" db="EMBL/GenBank/DDBJ databases">
        <title>WGS assembly of Brachypodium distachyon.</title>
        <authorList>
            <consortium name="The International Brachypodium Initiative"/>
            <person name="Lucas S."/>
            <person name="Harmon-Smith M."/>
            <person name="Lail K."/>
            <person name="Tice H."/>
            <person name="Grimwood J."/>
            <person name="Bruce D."/>
            <person name="Barry K."/>
            <person name="Shu S."/>
            <person name="Lindquist E."/>
            <person name="Wang M."/>
            <person name="Pitluck S."/>
            <person name="Vogel J.P."/>
            <person name="Garvin D.F."/>
            <person name="Mockler T.C."/>
            <person name="Schmutz J."/>
            <person name="Rokhsar D."/>
            <person name="Bevan M.W."/>
        </authorList>
    </citation>
    <scope>NUCLEOTIDE SEQUENCE</scope>
    <source>
        <strain evidence="2">Bd21</strain>
    </source>
</reference>
<dbReference type="OrthoDB" id="663665at2759"/>
<dbReference type="Proteomes" id="UP000008810">
    <property type="component" value="Chromosome 4"/>
</dbReference>
<dbReference type="PANTHER" id="PTHR48143:SF1">
    <property type="entry name" value="ZINC FINGER GRF-TYPE DOMAIN-CONTAINING PROTEIN"/>
    <property type="match status" value="1"/>
</dbReference>
<gene>
    <name evidence="2" type="ORF">BRADI_4g17952v3</name>
</gene>
<protein>
    <submittedName>
        <fullName evidence="2 3">Uncharacterized protein</fullName>
    </submittedName>
</protein>
<dbReference type="InParanoid" id="A0A0Q3L765"/>
<keyword evidence="4" id="KW-1185">Reference proteome</keyword>
<sequence>MPATVEEGVEFPRCWCGDLCKAKTADDPFSYTKGRRFFMCANYAHDPAPQRNVLLRPSVRITSGSTMSSQRGRNMTLRRRRR</sequence>
<dbReference type="Gramene" id="KQJ88437">
    <property type="protein sequence ID" value="KQJ88437"/>
    <property type="gene ID" value="BRADI_4g17952v3"/>
</dbReference>
<organism evidence="2">
    <name type="scientific">Brachypodium distachyon</name>
    <name type="common">Purple false brome</name>
    <name type="synonym">Trachynia distachya</name>
    <dbReference type="NCBI Taxonomy" id="15368"/>
    <lineage>
        <taxon>Eukaryota</taxon>
        <taxon>Viridiplantae</taxon>
        <taxon>Streptophyta</taxon>
        <taxon>Embryophyta</taxon>
        <taxon>Tracheophyta</taxon>
        <taxon>Spermatophyta</taxon>
        <taxon>Magnoliopsida</taxon>
        <taxon>Liliopsida</taxon>
        <taxon>Poales</taxon>
        <taxon>Poaceae</taxon>
        <taxon>BOP clade</taxon>
        <taxon>Pooideae</taxon>
        <taxon>Stipodae</taxon>
        <taxon>Brachypodieae</taxon>
        <taxon>Brachypodium</taxon>
    </lineage>
</organism>
<reference evidence="3" key="3">
    <citation type="submission" date="2018-08" db="UniProtKB">
        <authorList>
            <consortium name="EnsemblPlants"/>
        </authorList>
    </citation>
    <scope>IDENTIFICATION</scope>
    <source>
        <strain evidence="3">cv. Bd21</strain>
    </source>
</reference>
<dbReference type="AlphaFoldDB" id="A0A0Q3L765"/>
<accession>A0A0Q3L765</accession>
<feature type="compositionally biased region" description="Polar residues" evidence="1">
    <location>
        <begin position="60"/>
        <end position="70"/>
    </location>
</feature>
<reference evidence="2 3" key="1">
    <citation type="journal article" date="2010" name="Nature">
        <title>Genome sequencing and analysis of the model grass Brachypodium distachyon.</title>
        <authorList>
            <consortium name="International Brachypodium Initiative"/>
        </authorList>
    </citation>
    <scope>NUCLEOTIDE SEQUENCE [LARGE SCALE GENOMIC DNA]</scope>
    <source>
        <strain evidence="2 3">Bd21</strain>
    </source>
</reference>
<dbReference type="EMBL" id="CM000883">
    <property type="protein sequence ID" value="KQJ88437.1"/>
    <property type="molecule type" value="Genomic_DNA"/>
</dbReference>
<evidence type="ECO:0000313" key="2">
    <source>
        <dbReference type="EMBL" id="KQJ88437.1"/>
    </source>
</evidence>
<proteinExistence type="predicted"/>
<feature type="region of interest" description="Disordered" evidence="1">
    <location>
        <begin position="60"/>
        <end position="82"/>
    </location>
</feature>
<evidence type="ECO:0000313" key="4">
    <source>
        <dbReference type="Proteomes" id="UP000008810"/>
    </source>
</evidence>